<dbReference type="PANTHER" id="PTHR43085:SF15">
    <property type="entry name" value="2-DEHYDRO-3-DEOXYGLUCONOKINASE"/>
    <property type="match status" value="1"/>
</dbReference>
<reference evidence="5" key="1">
    <citation type="submission" date="2022-08" db="EMBL/GenBank/DDBJ databases">
        <title>Genome Sequence of the sulphate-reducing bacterium, Pseudodesulfovibrio portus JCM14722.</title>
        <authorList>
            <person name="Kondo R."/>
            <person name="Kataoka T."/>
        </authorList>
    </citation>
    <scope>NUCLEOTIDE SEQUENCE</scope>
    <source>
        <strain evidence="5">JCM 14722</strain>
    </source>
</reference>
<keyword evidence="3" id="KW-0418">Kinase</keyword>
<evidence type="ECO:0000313" key="5">
    <source>
        <dbReference type="EMBL" id="BDQ35021.1"/>
    </source>
</evidence>
<evidence type="ECO:0000256" key="3">
    <source>
        <dbReference type="ARBA" id="ARBA00022777"/>
    </source>
</evidence>
<evidence type="ECO:0000256" key="2">
    <source>
        <dbReference type="ARBA" id="ARBA00022679"/>
    </source>
</evidence>
<evidence type="ECO:0000256" key="1">
    <source>
        <dbReference type="ARBA" id="ARBA00010688"/>
    </source>
</evidence>
<gene>
    <name evidence="5" type="ORF">JCM14722_25630</name>
</gene>
<dbReference type="InterPro" id="IPR011611">
    <property type="entry name" value="PfkB_dom"/>
</dbReference>
<sequence length="316" mass="33239">MAATSIKSIISLGEPLIELSATDEGTLDTVSSFITGFGGDASNFAVAARRAGGDVSMLTQIGQDPFGDAFLNMWAKEGIDTSLVKRSAAGPTGIYFISRNSGSHYFTYYRSGSAASLMTPDLLPEVSIREARLLHVTGVTQGISDSACETSFAAMDIARQAGTLISYDPNYRPALWPMEKAVSVIEESVSRADIIFPSMEETEMLFGSIEPEAAVRKYLELGAGTVVLKLGTHGALLASGDGIKRIPAMRVNAVDASGAGDTFAGSFAAAYMENRPPEWCARFAVTAAGLSTTGFGCVTPIPARKDILSHMAPGPD</sequence>
<dbReference type="RefSeq" id="WP_264981912.1">
    <property type="nucleotide sequence ID" value="NZ_AP026708.1"/>
</dbReference>
<dbReference type="InterPro" id="IPR050306">
    <property type="entry name" value="PfkB_Carbo_kinase"/>
</dbReference>
<dbReference type="Pfam" id="PF00294">
    <property type="entry name" value="PfkB"/>
    <property type="match status" value="1"/>
</dbReference>
<comment type="similarity">
    <text evidence="1">Belongs to the carbohydrate kinase PfkB family.</text>
</comment>
<proteinExistence type="inferred from homology"/>
<dbReference type="Proteomes" id="UP001061361">
    <property type="component" value="Chromosome"/>
</dbReference>
<dbReference type="EMBL" id="AP026708">
    <property type="protein sequence ID" value="BDQ35021.1"/>
    <property type="molecule type" value="Genomic_DNA"/>
</dbReference>
<dbReference type="InterPro" id="IPR002139">
    <property type="entry name" value="Ribo/fructo_kinase"/>
</dbReference>
<feature type="domain" description="Carbohydrate kinase PfkB" evidence="4">
    <location>
        <begin position="8"/>
        <end position="303"/>
    </location>
</feature>
<dbReference type="SUPFAM" id="SSF53613">
    <property type="entry name" value="Ribokinase-like"/>
    <property type="match status" value="1"/>
</dbReference>
<dbReference type="CDD" id="cd01166">
    <property type="entry name" value="KdgK"/>
    <property type="match status" value="1"/>
</dbReference>
<organism evidence="5 6">
    <name type="scientific">Pseudodesulfovibrio portus</name>
    <dbReference type="NCBI Taxonomy" id="231439"/>
    <lineage>
        <taxon>Bacteria</taxon>
        <taxon>Pseudomonadati</taxon>
        <taxon>Thermodesulfobacteriota</taxon>
        <taxon>Desulfovibrionia</taxon>
        <taxon>Desulfovibrionales</taxon>
        <taxon>Desulfovibrionaceae</taxon>
    </lineage>
</organism>
<dbReference type="Gene3D" id="3.40.1190.20">
    <property type="match status" value="1"/>
</dbReference>
<protein>
    <submittedName>
        <fullName evidence="5">2-dehydro-3-deoxygluconokinase</fullName>
    </submittedName>
</protein>
<evidence type="ECO:0000259" key="4">
    <source>
        <dbReference type="Pfam" id="PF00294"/>
    </source>
</evidence>
<dbReference type="PANTHER" id="PTHR43085">
    <property type="entry name" value="HEXOKINASE FAMILY MEMBER"/>
    <property type="match status" value="1"/>
</dbReference>
<name>A0ABM8AU33_9BACT</name>
<keyword evidence="6" id="KW-1185">Reference proteome</keyword>
<evidence type="ECO:0000313" key="6">
    <source>
        <dbReference type="Proteomes" id="UP001061361"/>
    </source>
</evidence>
<keyword evidence="2" id="KW-0808">Transferase</keyword>
<dbReference type="InterPro" id="IPR029056">
    <property type="entry name" value="Ribokinase-like"/>
</dbReference>
<accession>A0ABM8AU33</accession>
<dbReference type="PRINTS" id="PR00990">
    <property type="entry name" value="RIBOKINASE"/>
</dbReference>